<feature type="transmembrane region" description="Helical" evidence="7">
    <location>
        <begin position="72"/>
        <end position="90"/>
    </location>
</feature>
<feature type="transmembrane region" description="Helical" evidence="7">
    <location>
        <begin position="189"/>
        <end position="210"/>
    </location>
</feature>
<dbReference type="EMBL" id="BMVN01000036">
    <property type="protein sequence ID" value="GHA55906.1"/>
    <property type="molecule type" value="Genomic_DNA"/>
</dbReference>
<keyword evidence="5 7" id="KW-1133">Transmembrane helix</keyword>
<evidence type="ECO:0000256" key="7">
    <source>
        <dbReference type="RuleBase" id="RU363032"/>
    </source>
</evidence>
<evidence type="ECO:0000256" key="4">
    <source>
        <dbReference type="ARBA" id="ARBA00022692"/>
    </source>
</evidence>
<feature type="transmembrane region" description="Helical" evidence="7">
    <location>
        <begin position="148"/>
        <end position="177"/>
    </location>
</feature>
<name>A0ABQ3D304_9ACTN</name>
<dbReference type="Pfam" id="PF12911">
    <property type="entry name" value="OppC_N"/>
    <property type="match status" value="1"/>
</dbReference>
<dbReference type="PANTHER" id="PTHR43386:SF1">
    <property type="entry name" value="D,D-DIPEPTIDE TRANSPORT SYSTEM PERMEASE PROTEIN DDPC-RELATED"/>
    <property type="match status" value="1"/>
</dbReference>
<evidence type="ECO:0000259" key="9">
    <source>
        <dbReference type="PROSITE" id="PS50928"/>
    </source>
</evidence>
<feature type="transmembrane region" description="Helical" evidence="7">
    <location>
        <begin position="216"/>
        <end position="235"/>
    </location>
</feature>
<accession>A0ABQ3D304</accession>
<feature type="transmembrane region" description="Helical" evidence="7">
    <location>
        <begin position="274"/>
        <end position="292"/>
    </location>
</feature>
<comment type="similarity">
    <text evidence="7">Belongs to the binding-protein-dependent transport system permease family.</text>
</comment>
<gene>
    <name evidence="10" type="ORF">GCM10010345_70580</name>
</gene>
<comment type="caution">
    <text evidence="10">The sequence shown here is derived from an EMBL/GenBank/DDBJ whole genome shotgun (WGS) entry which is preliminary data.</text>
</comment>
<dbReference type="InterPro" id="IPR035906">
    <property type="entry name" value="MetI-like_sf"/>
</dbReference>
<comment type="subcellular location">
    <subcellularLocation>
        <location evidence="1 7">Cell membrane</location>
        <topology evidence="1 7">Multi-pass membrane protein</topology>
    </subcellularLocation>
</comment>
<evidence type="ECO:0000256" key="8">
    <source>
        <dbReference type="SAM" id="MobiDB-lite"/>
    </source>
</evidence>
<keyword evidence="4 7" id="KW-0812">Transmembrane</keyword>
<evidence type="ECO:0000256" key="5">
    <source>
        <dbReference type="ARBA" id="ARBA00022989"/>
    </source>
</evidence>
<dbReference type="Proteomes" id="UP000653644">
    <property type="component" value="Unassembled WGS sequence"/>
</dbReference>
<dbReference type="SUPFAM" id="SSF161098">
    <property type="entry name" value="MetI-like"/>
    <property type="match status" value="1"/>
</dbReference>
<sequence>MLDGKSTKPQSAAAQAGHHRREGSLTVTAPIETTGAAAEAQPEAVLEGAGKGQIEGRSLGQIAWTRFKKDKVAVAGGVVVILLILLAILSRPIQALFGLDPNAFHQDLITPDTSLPTGGWGGMSLDHPLGVDPKFGRDIATRILEGSWVSLVVAFGATILSNVIGAVMGVVAGYYGGRVDSVISRLMDTFLAFPLLLFAIAISATLQGGAFGLNGLPLHLSVLIFVIGFFNWPYLGRIVRGQTLALREREFVDASRGMGAKAPYILFRELMPNLVGPIIVYSTLLIPTNILFEASLSFLGVGIQPPQASWGGMLREAVTYYKVDPQYMIVPGLAIFVTVLAFNLLGDGLRDALDPRSR</sequence>
<evidence type="ECO:0000313" key="10">
    <source>
        <dbReference type="EMBL" id="GHA55906.1"/>
    </source>
</evidence>
<keyword evidence="3" id="KW-1003">Cell membrane</keyword>
<feature type="region of interest" description="Disordered" evidence="8">
    <location>
        <begin position="1"/>
        <end position="24"/>
    </location>
</feature>
<evidence type="ECO:0000256" key="1">
    <source>
        <dbReference type="ARBA" id="ARBA00004651"/>
    </source>
</evidence>
<protein>
    <submittedName>
        <fullName evidence="10">Peptide ABC transporter permease</fullName>
    </submittedName>
</protein>
<dbReference type="InterPro" id="IPR025966">
    <property type="entry name" value="OppC_N"/>
</dbReference>
<dbReference type="Gene3D" id="1.10.3720.10">
    <property type="entry name" value="MetI-like"/>
    <property type="match status" value="1"/>
</dbReference>
<dbReference type="InterPro" id="IPR000515">
    <property type="entry name" value="MetI-like"/>
</dbReference>
<keyword evidence="11" id="KW-1185">Reference proteome</keyword>
<evidence type="ECO:0000313" key="11">
    <source>
        <dbReference type="Proteomes" id="UP000653644"/>
    </source>
</evidence>
<proteinExistence type="inferred from homology"/>
<feature type="transmembrane region" description="Helical" evidence="7">
    <location>
        <begin position="327"/>
        <end position="346"/>
    </location>
</feature>
<evidence type="ECO:0000256" key="2">
    <source>
        <dbReference type="ARBA" id="ARBA00022448"/>
    </source>
</evidence>
<dbReference type="InterPro" id="IPR050366">
    <property type="entry name" value="BP-dependent_transpt_permease"/>
</dbReference>
<organism evidence="10 11">
    <name type="scientific">Streptomyces canarius</name>
    <dbReference type="NCBI Taxonomy" id="285453"/>
    <lineage>
        <taxon>Bacteria</taxon>
        <taxon>Bacillati</taxon>
        <taxon>Actinomycetota</taxon>
        <taxon>Actinomycetes</taxon>
        <taxon>Kitasatosporales</taxon>
        <taxon>Streptomycetaceae</taxon>
        <taxon>Streptomyces</taxon>
    </lineage>
</organism>
<evidence type="ECO:0000256" key="3">
    <source>
        <dbReference type="ARBA" id="ARBA00022475"/>
    </source>
</evidence>
<keyword evidence="6 7" id="KW-0472">Membrane</keyword>
<feature type="domain" description="ABC transmembrane type-1" evidence="9">
    <location>
        <begin position="147"/>
        <end position="346"/>
    </location>
</feature>
<keyword evidence="2 7" id="KW-0813">Transport</keyword>
<dbReference type="CDD" id="cd06261">
    <property type="entry name" value="TM_PBP2"/>
    <property type="match status" value="1"/>
</dbReference>
<dbReference type="PANTHER" id="PTHR43386">
    <property type="entry name" value="OLIGOPEPTIDE TRANSPORT SYSTEM PERMEASE PROTEIN APPC"/>
    <property type="match status" value="1"/>
</dbReference>
<reference evidence="11" key="1">
    <citation type="journal article" date="2019" name="Int. J. Syst. Evol. Microbiol.">
        <title>The Global Catalogue of Microorganisms (GCM) 10K type strain sequencing project: providing services to taxonomists for standard genome sequencing and annotation.</title>
        <authorList>
            <consortium name="The Broad Institute Genomics Platform"/>
            <consortium name="The Broad Institute Genome Sequencing Center for Infectious Disease"/>
            <person name="Wu L."/>
            <person name="Ma J."/>
        </authorList>
    </citation>
    <scope>NUCLEOTIDE SEQUENCE [LARGE SCALE GENOMIC DNA]</scope>
    <source>
        <strain evidence="11">JCM 4733</strain>
    </source>
</reference>
<dbReference type="Pfam" id="PF00528">
    <property type="entry name" value="BPD_transp_1"/>
    <property type="match status" value="1"/>
</dbReference>
<evidence type="ECO:0000256" key="6">
    <source>
        <dbReference type="ARBA" id="ARBA00023136"/>
    </source>
</evidence>
<dbReference type="PROSITE" id="PS50928">
    <property type="entry name" value="ABC_TM1"/>
    <property type="match status" value="1"/>
</dbReference>